<proteinExistence type="predicted"/>
<name>A0A7V8J3G5_PSEPU</name>
<accession>A0A7V8J3G5</accession>
<protein>
    <submittedName>
        <fullName evidence="1">Uncharacterized protein</fullName>
    </submittedName>
</protein>
<dbReference type="RefSeq" id="WP_156859336.1">
    <property type="nucleotide sequence ID" value="NZ_WOWR01000026.1"/>
</dbReference>
<evidence type="ECO:0000313" key="1">
    <source>
        <dbReference type="EMBL" id="KAF0253400.1"/>
    </source>
</evidence>
<sequence length="204" mass="22285">MTSKSESGNLVIRTGRLVVWTELGDSLLGTMTDKALAGMANIARASVVNRRNELSIPAFVAQAKKIKYTWSEAEIELLGTMSDVDVGESIGKPANIVRAKRESLDISRFGLKWTEEIVSMLGAVYDKDVAAASGFSMTSVERKRRSLNIPPFNAVKWDESKISLLGTMSDSKVAKILGVSSFPVYQKRKALGIPAAHKPQDRQI</sequence>
<dbReference type="EMBL" id="WOWR01000026">
    <property type="protein sequence ID" value="KAF0253400.1"/>
    <property type="molecule type" value="Genomic_DNA"/>
</dbReference>
<dbReference type="AlphaFoldDB" id="A0A7V8J3G5"/>
<dbReference type="Proteomes" id="UP000442695">
    <property type="component" value="Unassembled WGS sequence"/>
</dbReference>
<evidence type="ECO:0000313" key="2">
    <source>
        <dbReference type="Proteomes" id="UP000442695"/>
    </source>
</evidence>
<reference evidence="1 2" key="1">
    <citation type="submission" date="2019-12" db="EMBL/GenBank/DDBJ databases">
        <authorList>
            <person name="Woiski C."/>
        </authorList>
    </citation>
    <scope>NUCLEOTIDE SEQUENCE [LARGE SCALE GENOMIC DNA]</scope>
    <source>
        <strain evidence="1 2">BOE100</strain>
    </source>
</reference>
<comment type="caution">
    <text evidence="1">The sequence shown here is derived from an EMBL/GenBank/DDBJ whole genome shotgun (WGS) entry which is preliminary data.</text>
</comment>
<gene>
    <name evidence="1" type="ORF">GN299_18370</name>
</gene>
<organism evidence="1 2">
    <name type="scientific">Pseudomonas putida</name>
    <name type="common">Arthrobacter siderocapsulatus</name>
    <dbReference type="NCBI Taxonomy" id="303"/>
    <lineage>
        <taxon>Bacteria</taxon>
        <taxon>Pseudomonadati</taxon>
        <taxon>Pseudomonadota</taxon>
        <taxon>Gammaproteobacteria</taxon>
        <taxon>Pseudomonadales</taxon>
        <taxon>Pseudomonadaceae</taxon>
        <taxon>Pseudomonas</taxon>
    </lineage>
</organism>